<dbReference type="InterPro" id="IPR050091">
    <property type="entry name" value="PKS_NRPS_Biosynth_Enz"/>
</dbReference>
<dbReference type="CDD" id="cd05195">
    <property type="entry name" value="enoyl_red"/>
    <property type="match status" value="1"/>
</dbReference>
<dbReference type="SMART" id="SM00829">
    <property type="entry name" value="PKS_ER"/>
    <property type="match status" value="1"/>
</dbReference>
<dbReference type="GO" id="GO:0016491">
    <property type="term" value="F:oxidoreductase activity"/>
    <property type="evidence" value="ECO:0007669"/>
    <property type="project" value="InterPro"/>
</dbReference>
<dbReference type="GO" id="GO:0006633">
    <property type="term" value="P:fatty acid biosynthetic process"/>
    <property type="evidence" value="ECO:0007669"/>
    <property type="project" value="TreeGrafter"/>
</dbReference>
<dbReference type="PROSITE" id="PS50075">
    <property type="entry name" value="CARRIER"/>
    <property type="match status" value="1"/>
</dbReference>
<dbReference type="SUPFAM" id="SSF53474">
    <property type="entry name" value="alpha/beta-Hydrolases"/>
    <property type="match status" value="2"/>
</dbReference>
<dbReference type="Gene3D" id="3.90.180.10">
    <property type="entry name" value="Medium-chain alcohol dehydrogenases, catalytic domain"/>
    <property type="match status" value="1"/>
</dbReference>
<dbReference type="InterPro" id="IPR013149">
    <property type="entry name" value="ADH-like_C"/>
</dbReference>
<comment type="caution">
    <text evidence="3">The sequence shown here is derived from an EMBL/GenBank/DDBJ whole genome shotgun (WGS) entry which is preliminary data.</text>
</comment>
<dbReference type="EC" id="3.1.2.14" evidence="1"/>
<accession>A0A834UCQ7</accession>
<dbReference type="Pfam" id="PF00550">
    <property type="entry name" value="PP-binding"/>
    <property type="match status" value="1"/>
</dbReference>
<dbReference type="SUPFAM" id="SSF47336">
    <property type="entry name" value="ACP-like"/>
    <property type="match status" value="1"/>
</dbReference>
<dbReference type="InterPro" id="IPR001031">
    <property type="entry name" value="Thioesterase"/>
</dbReference>
<dbReference type="SUPFAM" id="SSF50129">
    <property type="entry name" value="GroES-like"/>
    <property type="match status" value="1"/>
</dbReference>
<dbReference type="InterPro" id="IPR029058">
    <property type="entry name" value="AB_hydrolase_fold"/>
</dbReference>
<dbReference type="PANTHER" id="PTHR43775">
    <property type="entry name" value="FATTY ACID SYNTHASE"/>
    <property type="match status" value="1"/>
</dbReference>
<gene>
    <name evidence="3" type="ORF">H0235_004463</name>
</gene>
<dbReference type="AlphaFoldDB" id="A0A834UCQ7"/>
<dbReference type="Proteomes" id="UP000600918">
    <property type="component" value="Unassembled WGS sequence"/>
</dbReference>
<dbReference type="GO" id="GO:0016297">
    <property type="term" value="F:fatty acyl-[ACP] hydrolase activity"/>
    <property type="evidence" value="ECO:0007669"/>
    <property type="project" value="UniProtKB-EC"/>
</dbReference>
<dbReference type="InterPro" id="IPR009081">
    <property type="entry name" value="PP-bd_ACP"/>
</dbReference>
<protein>
    <recommendedName>
        <fullName evidence="1">oleoyl-[acyl-carrier-protein] hydrolase</fullName>
        <ecNumber evidence="1">3.1.2.14</ecNumber>
    </recommendedName>
</protein>
<dbReference type="InterPro" id="IPR036736">
    <property type="entry name" value="ACP-like_sf"/>
</dbReference>
<evidence type="ECO:0000313" key="3">
    <source>
        <dbReference type="EMBL" id="KAF7431539.1"/>
    </source>
</evidence>
<evidence type="ECO:0000259" key="2">
    <source>
        <dbReference type="PROSITE" id="PS50075"/>
    </source>
</evidence>
<organism evidence="3 4">
    <name type="scientific">Vespula pensylvanica</name>
    <name type="common">Western yellow jacket</name>
    <name type="synonym">Wasp</name>
    <dbReference type="NCBI Taxonomy" id="30213"/>
    <lineage>
        <taxon>Eukaryota</taxon>
        <taxon>Metazoa</taxon>
        <taxon>Ecdysozoa</taxon>
        <taxon>Arthropoda</taxon>
        <taxon>Hexapoda</taxon>
        <taxon>Insecta</taxon>
        <taxon>Pterygota</taxon>
        <taxon>Neoptera</taxon>
        <taxon>Endopterygota</taxon>
        <taxon>Hymenoptera</taxon>
        <taxon>Apocrita</taxon>
        <taxon>Aculeata</taxon>
        <taxon>Vespoidea</taxon>
        <taxon>Vespidae</taxon>
        <taxon>Vespinae</taxon>
        <taxon>Vespula</taxon>
    </lineage>
</organism>
<sequence>MLEYTYAAAVVARFNTEDIRGTSIGNEGYADIFSTLESKIKSPAICFQLETKYELRTVEDVASSILPHIVDKLKGRSEFMLVGYSFGSLIAIELTRMLEAKGFIGRLILIDGAPQYLKKCIQENFHSSSLEELGNNILYDIINAYESGKVLELLIEKYQFLTSGIKDLNSINPRTPLPDLGMDSMTAIEIKQTLEREYDIYLTGSDIRNLNFAKLIEMNNKSTDNSNQNENDTNQILSITNMLRQLFGEVFSTELAIPLKTNPAEGRREIFFLPGIEGYADIFKTLESNIKSPATCFQFALNYESKTVEAMANSFLPLILEKLKDRNDFLLVGYSFGSVLAIELTRMLEIKGFIGRLILIDGAPQHLKTFIQQNLHSSSEEELDNNILLDIMNAYVGLNVVELELELKKCNSWDEKLNAFFNVLSPEHKELFLKEDRRKAIHSLHLRLQAVMAYNPEPMPYLRTPIILFKPQFPSVSNAAHDYGLKNITEAKVDVRTVEGNHITMLCATEISMAINDELFDAATFTENVRGDLSTIRWVEGPITKDYQDEDLVGIHYAALNFKDVMLSTGKISQGANSSRKNIDYVIGFEYSGKTISGRRIMGVKQNRCLSNFCQLDKTFSWTVPEGWTLEDAATVPCVYCTCIAALYINGVMQKGDRILIHAGSGGIGQAAINLALHEGCEVFTTVGTPEKRKFIKETFPSIDDNHIGNSRDTSFEKMVLEGTNGAGVDIVLNSLSEDKFQASLRCLALRGRFLEIGKFDLTINNELSTKIFMKGISFHGTNNAEMIAVYLLLKNLREGLHLHHLFVAS</sequence>
<evidence type="ECO:0000313" key="4">
    <source>
        <dbReference type="Proteomes" id="UP000600918"/>
    </source>
</evidence>
<dbReference type="InterPro" id="IPR036291">
    <property type="entry name" value="NAD(P)-bd_dom_sf"/>
</dbReference>
<reference evidence="3" key="1">
    <citation type="journal article" date="2020" name="G3 (Bethesda)">
        <title>High-Quality Assemblies for Three Invasive Social Wasps from the &lt;i&gt;Vespula&lt;/i&gt; Genus.</title>
        <authorList>
            <person name="Harrop T.W.R."/>
            <person name="Guhlin J."/>
            <person name="McLaughlin G.M."/>
            <person name="Permina E."/>
            <person name="Stockwell P."/>
            <person name="Gilligan J."/>
            <person name="Le Lec M.F."/>
            <person name="Gruber M.A.M."/>
            <person name="Quinn O."/>
            <person name="Lovegrove M."/>
            <person name="Duncan E.J."/>
            <person name="Remnant E.J."/>
            <person name="Van Eeckhoven J."/>
            <person name="Graham B."/>
            <person name="Knapp R.A."/>
            <person name="Langford K.W."/>
            <person name="Kronenberg Z."/>
            <person name="Press M.O."/>
            <person name="Eacker S.M."/>
            <person name="Wilson-Rankin E.E."/>
            <person name="Purcell J."/>
            <person name="Lester P.J."/>
            <person name="Dearden P.K."/>
        </authorList>
    </citation>
    <scope>NUCLEOTIDE SEQUENCE</scope>
    <source>
        <strain evidence="3">Volc-1</strain>
    </source>
</reference>
<dbReference type="Pfam" id="PF00975">
    <property type="entry name" value="Thioesterase"/>
    <property type="match status" value="2"/>
</dbReference>
<name>A0A834UCQ7_VESPE</name>
<keyword evidence="4" id="KW-1185">Reference proteome</keyword>
<dbReference type="EMBL" id="JACSDY010000003">
    <property type="protein sequence ID" value="KAF7431539.1"/>
    <property type="molecule type" value="Genomic_DNA"/>
</dbReference>
<dbReference type="InterPro" id="IPR020843">
    <property type="entry name" value="ER"/>
</dbReference>
<proteinExistence type="predicted"/>
<dbReference type="Gene3D" id="3.40.50.1820">
    <property type="entry name" value="alpha/beta hydrolase"/>
    <property type="match status" value="2"/>
</dbReference>
<dbReference type="Pfam" id="PF00107">
    <property type="entry name" value="ADH_zinc_N"/>
    <property type="match status" value="1"/>
</dbReference>
<feature type="domain" description="Carrier" evidence="2">
    <location>
        <begin position="149"/>
        <end position="226"/>
    </location>
</feature>
<dbReference type="InterPro" id="IPR011032">
    <property type="entry name" value="GroES-like_sf"/>
</dbReference>
<dbReference type="PANTHER" id="PTHR43775:SF23">
    <property type="entry name" value="FATTY ACID SYNTHASE 3"/>
    <property type="match status" value="1"/>
</dbReference>
<dbReference type="Gene3D" id="1.10.1200.10">
    <property type="entry name" value="ACP-like"/>
    <property type="match status" value="1"/>
</dbReference>
<evidence type="ECO:0000256" key="1">
    <source>
        <dbReference type="ARBA" id="ARBA00012480"/>
    </source>
</evidence>
<dbReference type="GO" id="GO:0004312">
    <property type="term" value="F:fatty acid synthase activity"/>
    <property type="evidence" value="ECO:0007669"/>
    <property type="project" value="TreeGrafter"/>
</dbReference>
<dbReference type="SUPFAM" id="SSF51735">
    <property type="entry name" value="NAD(P)-binding Rossmann-fold domains"/>
    <property type="match status" value="1"/>
</dbReference>